<accession>A0A6G1BUX5</accession>
<dbReference type="AlphaFoldDB" id="A0A6G1BUX5"/>
<feature type="region of interest" description="Disordered" evidence="1">
    <location>
        <begin position="1"/>
        <end position="77"/>
    </location>
</feature>
<gene>
    <name evidence="2" type="ORF">E2562_010983</name>
</gene>
<feature type="compositionally biased region" description="Basic and acidic residues" evidence="1">
    <location>
        <begin position="67"/>
        <end position="77"/>
    </location>
</feature>
<sequence>MAIGPALLAATAGRGPAVSRLRRARAQEEAGNWADPEQDGPVGRDTRKRDLTSRAAQKMGPGVSDAVGREEEWHDGS</sequence>
<dbReference type="EMBL" id="SPHZ02000011">
    <property type="protein sequence ID" value="KAF0891800.1"/>
    <property type="molecule type" value="Genomic_DNA"/>
</dbReference>
<protein>
    <submittedName>
        <fullName evidence="2">Uncharacterized protein</fullName>
    </submittedName>
</protein>
<reference evidence="2 3" key="1">
    <citation type="submission" date="2019-11" db="EMBL/GenBank/DDBJ databases">
        <title>Whole genome sequence of Oryza granulata.</title>
        <authorList>
            <person name="Li W."/>
        </authorList>
    </citation>
    <scope>NUCLEOTIDE SEQUENCE [LARGE SCALE GENOMIC DNA]</scope>
    <source>
        <strain evidence="3">cv. Menghai</strain>
        <tissue evidence="2">Leaf</tissue>
    </source>
</reference>
<name>A0A6G1BUX5_9ORYZ</name>
<dbReference type="Proteomes" id="UP000479710">
    <property type="component" value="Unassembled WGS sequence"/>
</dbReference>
<comment type="caution">
    <text evidence="2">The sequence shown here is derived from an EMBL/GenBank/DDBJ whole genome shotgun (WGS) entry which is preliminary data.</text>
</comment>
<keyword evidence="3" id="KW-1185">Reference proteome</keyword>
<proteinExistence type="predicted"/>
<feature type="compositionally biased region" description="Basic and acidic residues" evidence="1">
    <location>
        <begin position="42"/>
        <end position="52"/>
    </location>
</feature>
<evidence type="ECO:0000313" key="3">
    <source>
        <dbReference type="Proteomes" id="UP000479710"/>
    </source>
</evidence>
<organism evidence="2 3">
    <name type="scientific">Oryza meyeriana var. granulata</name>
    <dbReference type="NCBI Taxonomy" id="110450"/>
    <lineage>
        <taxon>Eukaryota</taxon>
        <taxon>Viridiplantae</taxon>
        <taxon>Streptophyta</taxon>
        <taxon>Embryophyta</taxon>
        <taxon>Tracheophyta</taxon>
        <taxon>Spermatophyta</taxon>
        <taxon>Magnoliopsida</taxon>
        <taxon>Liliopsida</taxon>
        <taxon>Poales</taxon>
        <taxon>Poaceae</taxon>
        <taxon>BOP clade</taxon>
        <taxon>Oryzoideae</taxon>
        <taxon>Oryzeae</taxon>
        <taxon>Oryzinae</taxon>
        <taxon>Oryza</taxon>
        <taxon>Oryza meyeriana</taxon>
    </lineage>
</organism>
<evidence type="ECO:0000313" key="2">
    <source>
        <dbReference type="EMBL" id="KAF0891800.1"/>
    </source>
</evidence>
<evidence type="ECO:0000256" key="1">
    <source>
        <dbReference type="SAM" id="MobiDB-lite"/>
    </source>
</evidence>